<comment type="caution">
    <text evidence="1">The sequence shown here is derived from an EMBL/GenBank/DDBJ whole genome shotgun (WGS) entry which is preliminary data.</text>
</comment>
<organism evidence="1 2">
    <name type="scientific">Candidula unifasciata</name>
    <dbReference type="NCBI Taxonomy" id="100452"/>
    <lineage>
        <taxon>Eukaryota</taxon>
        <taxon>Metazoa</taxon>
        <taxon>Spiralia</taxon>
        <taxon>Lophotrochozoa</taxon>
        <taxon>Mollusca</taxon>
        <taxon>Gastropoda</taxon>
        <taxon>Heterobranchia</taxon>
        <taxon>Euthyneura</taxon>
        <taxon>Panpulmonata</taxon>
        <taxon>Eupulmonata</taxon>
        <taxon>Stylommatophora</taxon>
        <taxon>Helicina</taxon>
        <taxon>Helicoidea</taxon>
        <taxon>Geomitridae</taxon>
        <taxon>Candidula</taxon>
    </lineage>
</organism>
<protein>
    <submittedName>
        <fullName evidence="1">Uncharacterized protein</fullName>
    </submittedName>
</protein>
<evidence type="ECO:0000313" key="1">
    <source>
        <dbReference type="EMBL" id="CAG5133382.1"/>
    </source>
</evidence>
<evidence type="ECO:0000313" key="2">
    <source>
        <dbReference type="Proteomes" id="UP000678393"/>
    </source>
</evidence>
<gene>
    <name evidence="1" type="ORF">CUNI_LOCUS18940</name>
</gene>
<accession>A0A8S3ZZ73</accession>
<name>A0A8S3ZZ73_9EUPU</name>
<keyword evidence="2" id="KW-1185">Reference proteome</keyword>
<dbReference type="Proteomes" id="UP000678393">
    <property type="component" value="Unassembled WGS sequence"/>
</dbReference>
<sequence>MLVCQKHAIVFSCLYAKNIPLSSVACVPKTYHCLQLLVCQKRSIVCILCAWPVSQLSSRPPCSRGLIAECISRSFSFFFSPHPAKLHQIPVQLCQIPPQLHQIPVHLCQLQLHEI</sequence>
<dbReference type="AlphaFoldDB" id="A0A8S3ZZ73"/>
<reference evidence="1" key="1">
    <citation type="submission" date="2021-04" db="EMBL/GenBank/DDBJ databases">
        <authorList>
            <consortium name="Molecular Ecology Group"/>
        </authorList>
    </citation>
    <scope>NUCLEOTIDE SEQUENCE</scope>
</reference>
<dbReference type="EMBL" id="CAJHNH020006157">
    <property type="protein sequence ID" value="CAG5133382.1"/>
    <property type="molecule type" value="Genomic_DNA"/>
</dbReference>
<proteinExistence type="predicted"/>